<dbReference type="InterPro" id="IPR036930">
    <property type="entry name" value="WGR_dom_sf"/>
</dbReference>
<reference evidence="2 3" key="1">
    <citation type="journal article" date="2014" name="Environ. Microbiol.">
        <title>Insights into organohalide respiration and the versatile catabolism of Sulfurospirillum multivorans gained from comparative genomics and physiological studies.</title>
        <authorList>
            <person name="Goris T."/>
            <person name="Schubert T."/>
            <person name="Gadkari J."/>
            <person name="Wubet T."/>
            <person name="Tarkka M."/>
            <person name="Buscot F."/>
            <person name="Adrian L."/>
            <person name="Diekert G."/>
        </authorList>
    </citation>
    <scope>NUCLEOTIDE SEQUENCE [LARGE SCALE GENOMIC DNA]</scope>
    <source>
        <strain evidence="3">DM 12446 / JCM 15788 / NBRC 109480</strain>
    </source>
</reference>
<feature type="domain" description="WGR" evidence="1">
    <location>
        <begin position="17"/>
        <end position="83"/>
    </location>
</feature>
<dbReference type="Proteomes" id="UP000019322">
    <property type="component" value="Chromosome"/>
</dbReference>
<evidence type="ECO:0000313" key="2">
    <source>
        <dbReference type="EMBL" id="AHJ13147.1"/>
    </source>
</evidence>
<proteinExistence type="predicted"/>
<evidence type="ECO:0000259" key="1">
    <source>
        <dbReference type="Pfam" id="PF05406"/>
    </source>
</evidence>
<dbReference type="SUPFAM" id="SSF142921">
    <property type="entry name" value="WGR domain-like"/>
    <property type="match status" value="1"/>
</dbReference>
<dbReference type="Pfam" id="PF05406">
    <property type="entry name" value="WGR"/>
    <property type="match status" value="1"/>
</dbReference>
<accession>A0AA86AP10</accession>
<dbReference type="InterPro" id="IPR049809">
    <property type="entry name" value="YehF/YfeS-like_WGR"/>
</dbReference>
<protein>
    <submittedName>
        <fullName evidence="2">Regulatory protein</fullName>
    </submittedName>
</protein>
<name>A0AA86AP10_SULMK</name>
<sequence length="87" mass="10316">MVIMRTSKVHLIRVIDSSHIRYYKIEISLTLFGEIIVERIYGNTAYRKCTGKITHFLDSIDEAHAHFKRIYGEKIKKGYRAKDTQWI</sequence>
<organism evidence="2 3">
    <name type="scientific">Sulfurospirillum multivorans (strain DM 12446 / JCM 15788 / NBRC 109480)</name>
    <dbReference type="NCBI Taxonomy" id="1150621"/>
    <lineage>
        <taxon>Bacteria</taxon>
        <taxon>Pseudomonadati</taxon>
        <taxon>Campylobacterota</taxon>
        <taxon>Epsilonproteobacteria</taxon>
        <taxon>Campylobacterales</taxon>
        <taxon>Sulfurospirillaceae</taxon>
        <taxon>Sulfurospirillum</taxon>
    </lineage>
</organism>
<dbReference type="EMBL" id="CP007201">
    <property type="protein sequence ID" value="AHJ13147.1"/>
    <property type="molecule type" value="Genomic_DNA"/>
</dbReference>
<gene>
    <name evidence="2" type="ORF">SMUL_1892</name>
</gene>
<dbReference type="CDD" id="cd07996">
    <property type="entry name" value="WGR_MMR_like"/>
    <property type="match status" value="1"/>
</dbReference>
<dbReference type="InterPro" id="IPR008893">
    <property type="entry name" value="WGR_domain"/>
</dbReference>
<dbReference type="AlphaFoldDB" id="A0AA86AP10"/>
<evidence type="ECO:0000313" key="3">
    <source>
        <dbReference type="Proteomes" id="UP000019322"/>
    </source>
</evidence>
<dbReference type="KEGG" id="smul:SMUL_1892"/>